<dbReference type="InterPro" id="IPR002159">
    <property type="entry name" value="CD36_fam"/>
</dbReference>
<protein>
    <recommendedName>
        <fullName evidence="10">Lysosome membrane protein 2-like</fullName>
    </recommendedName>
</protein>
<comment type="caution">
    <text evidence="8">The sequence shown here is derived from an EMBL/GenBank/DDBJ whole genome shotgun (WGS) entry which is preliminary data.</text>
</comment>
<reference evidence="8 9" key="1">
    <citation type="submission" date="2024-09" db="EMBL/GenBank/DDBJ databases">
        <title>A chromosome-level genome assembly of Gray's grenadier anchovy, Coilia grayii.</title>
        <authorList>
            <person name="Fu Z."/>
        </authorList>
    </citation>
    <scope>NUCLEOTIDE SEQUENCE [LARGE SCALE GENOMIC DNA]</scope>
    <source>
        <strain evidence="8">G4</strain>
        <tissue evidence="8">Muscle</tissue>
    </source>
</reference>
<evidence type="ECO:0000313" key="8">
    <source>
        <dbReference type="EMBL" id="KAL2099688.1"/>
    </source>
</evidence>
<dbReference type="Proteomes" id="UP001591681">
    <property type="component" value="Unassembled WGS sequence"/>
</dbReference>
<dbReference type="PANTHER" id="PTHR11923">
    <property type="entry name" value="SCAVENGER RECEPTOR CLASS B TYPE-1 SR-B1"/>
    <property type="match status" value="1"/>
</dbReference>
<evidence type="ECO:0000256" key="5">
    <source>
        <dbReference type="ARBA" id="ARBA00023136"/>
    </source>
</evidence>
<accession>A0ABD1KKN3</accession>
<sequence>MMRRSCCVYATGIIATHLLIVGIALMVADVFPRLITNKLKAEITLTEGSKVFDSWKNPPPPVFMEFFFFNVTNSDAFLAGKEKPHVVEVGPYTYREYRPKENVTFVEEGTKVAAYTPKSFVFLPERSVGDPELDLITTVNVPAVAVMNKAKDSFMLAPMVKVWMKSLGYGLFTTRSINELLWGYEDKLLKKVSSFKKVETEFGFMLNKNGSHDGEFVYYTGEADYMDYGRVDTWKGESKLSFWSSNYSNAIKGSDGSAFHPYLTREERLHVFTPDLCRSIYMEFEKDVEVKGIPAYRFTPPRSVLASVEENPDNEGFCSPPGKCLGSGVLKVAVCKKDVPVVVSFPHFYLGDAEYYGAIEGLSPVREHHQTYVDLNPTTGIMVRASKRAQFNIILEKMHRFDFTKHLNTTIFPMFFLNETVVIDDASAARVNKLLMITNIASNFPIFIIGLGGLLVIVLLILIIRLRRRKTTAKEETSYSPVNAKAEDNMKNGNYVGMTPVITEQS</sequence>
<comment type="similarity">
    <text evidence="2">Belongs to the CD36 family.</text>
</comment>
<dbReference type="AlphaFoldDB" id="A0ABD1KKN3"/>
<evidence type="ECO:0000256" key="7">
    <source>
        <dbReference type="SAM" id="Phobius"/>
    </source>
</evidence>
<dbReference type="Pfam" id="PF01130">
    <property type="entry name" value="CD36"/>
    <property type="match status" value="1"/>
</dbReference>
<comment type="subcellular location">
    <subcellularLocation>
        <location evidence="1">Membrane</location>
    </subcellularLocation>
</comment>
<name>A0ABD1KKN3_9TELE</name>
<keyword evidence="6" id="KW-0325">Glycoprotein</keyword>
<dbReference type="PANTHER" id="PTHR11923:SF94">
    <property type="entry name" value="LYSOSOME MEMBRANE PROTEIN 2"/>
    <property type="match status" value="1"/>
</dbReference>
<feature type="transmembrane region" description="Helical" evidence="7">
    <location>
        <begin position="7"/>
        <end position="28"/>
    </location>
</feature>
<dbReference type="PRINTS" id="PR01609">
    <property type="entry name" value="CD36FAMILY"/>
</dbReference>
<gene>
    <name evidence="8" type="ORF">ACEWY4_004082</name>
</gene>
<dbReference type="EMBL" id="JBHFQA010000004">
    <property type="protein sequence ID" value="KAL2099688.1"/>
    <property type="molecule type" value="Genomic_DNA"/>
</dbReference>
<evidence type="ECO:0000313" key="9">
    <source>
        <dbReference type="Proteomes" id="UP001591681"/>
    </source>
</evidence>
<dbReference type="InterPro" id="IPR005429">
    <property type="entry name" value="LimpII"/>
</dbReference>
<evidence type="ECO:0008006" key="10">
    <source>
        <dbReference type="Google" id="ProtNLM"/>
    </source>
</evidence>
<feature type="transmembrane region" description="Helical" evidence="7">
    <location>
        <begin position="444"/>
        <end position="464"/>
    </location>
</feature>
<evidence type="ECO:0000256" key="4">
    <source>
        <dbReference type="ARBA" id="ARBA00022989"/>
    </source>
</evidence>
<organism evidence="8 9">
    <name type="scientific">Coilia grayii</name>
    <name type="common">Gray's grenadier anchovy</name>
    <dbReference type="NCBI Taxonomy" id="363190"/>
    <lineage>
        <taxon>Eukaryota</taxon>
        <taxon>Metazoa</taxon>
        <taxon>Chordata</taxon>
        <taxon>Craniata</taxon>
        <taxon>Vertebrata</taxon>
        <taxon>Euteleostomi</taxon>
        <taxon>Actinopterygii</taxon>
        <taxon>Neopterygii</taxon>
        <taxon>Teleostei</taxon>
        <taxon>Clupei</taxon>
        <taxon>Clupeiformes</taxon>
        <taxon>Clupeoidei</taxon>
        <taxon>Engraulidae</taxon>
        <taxon>Coilinae</taxon>
        <taxon>Coilia</taxon>
    </lineage>
</organism>
<evidence type="ECO:0000256" key="6">
    <source>
        <dbReference type="ARBA" id="ARBA00023180"/>
    </source>
</evidence>
<keyword evidence="3 7" id="KW-0812">Transmembrane</keyword>
<evidence type="ECO:0000256" key="1">
    <source>
        <dbReference type="ARBA" id="ARBA00004370"/>
    </source>
</evidence>
<keyword evidence="5 7" id="KW-0472">Membrane</keyword>
<dbReference type="PRINTS" id="PR01611">
    <property type="entry name" value="LIMPII"/>
</dbReference>
<dbReference type="GO" id="GO:0016020">
    <property type="term" value="C:membrane"/>
    <property type="evidence" value="ECO:0007669"/>
    <property type="project" value="UniProtKB-SubCell"/>
</dbReference>
<proteinExistence type="inferred from homology"/>
<evidence type="ECO:0000256" key="3">
    <source>
        <dbReference type="ARBA" id="ARBA00022692"/>
    </source>
</evidence>
<evidence type="ECO:0000256" key="2">
    <source>
        <dbReference type="ARBA" id="ARBA00010532"/>
    </source>
</evidence>
<keyword evidence="4 7" id="KW-1133">Transmembrane helix</keyword>
<keyword evidence="9" id="KW-1185">Reference proteome</keyword>